<feature type="compositionally biased region" description="Polar residues" evidence="1">
    <location>
        <begin position="519"/>
        <end position="531"/>
    </location>
</feature>
<feature type="compositionally biased region" description="Basic and acidic residues" evidence="1">
    <location>
        <begin position="509"/>
        <end position="518"/>
    </location>
</feature>
<feature type="compositionally biased region" description="Polar residues" evidence="1">
    <location>
        <begin position="461"/>
        <end position="480"/>
    </location>
</feature>
<dbReference type="Proteomes" id="UP000214646">
    <property type="component" value="Unassembled WGS sequence"/>
</dbReference>
<name>A0A225DKK4_9BACT</name>
<dbReference type="SMART" id="SM00382">
    <property type="entry name" value="AAA"/>
    <property type="match status" value="1"/>
</dbReference>
<dbReference type="SUPFAM" id="SSF52540">
    <property type="entry name" value="P-loop containing nucleoside triphosphate hydrolases"/>
    <property type="match status" value="2"/>
</dbReference>
<evidence type="ECO:0000313" key="4">
    <source>
        <dbReference type="Proteomes" id="UP000214646"/>
    </source>
</evidence>
<protein>
    <submittedName>
        <fullName evidence="3">IncW plasmid conjugative relaxase protein TrwC (TraI)</fullName>
    </submittedName>
</protein>
<dbReference type="NCBIfam" id="TIGR02686">
    <property type="entry name" value="relax_trwC"/>
    <property type="match status" value="1"/>
</dbReference>
<dbReference type="Gene3D" id="3.40.50.300">
    <property type="entry name" value="P-loop containing nucleotide triphosphate hydrolases"/>
    <property type="match status" value="2"/>
</dbReference>
<comment type="caution">
    <text evidence="3">The sequence shown here is derived from an EMBL/GenBank/DDBJ whole genome shotgun (WGS) entry which is preliminary data.</text>
</comment>
<keyword evidence="4" id="KW-1185">Reference proteome</keyword>
<dbReference type="InterPro" id="IPR027417">
    <property type="entry name" value="P-loop_NTPase"/>
</dbReference>
<dbReference type="Pfam" id="PF08751">
    <property type="entry name" value="TrwC"/>
    <property type="match status" value="1"/>
</dbReference>
<accession>A0A225DKK4</accession>
<dbReference type="InterPro" id="IPR014862">
    <property type="entry name" value="TrwC"/>
</dbReference>
<organism evidence="3 4">
    <name type="scientific">Fimbriiglobus ruber</name>
    <dbReference type="NCBI Taxonomy" id="1908690"/>
    <lineage>
        <taxon>Bacteria</taxon>
        <taxon>Pseudomonadati</taxon>
        <taxon>Planctomycetota</taxon>
        <taxon>Planctomycetia</taxon>
        <taxon>Gemmatales</taxon>
        <taxon>Gemmataceae</taxon>
        <taxon>Fimbriiglobus</taxon>
    </lineage>
</organism>
<dbReference type="NCBIfam" id="NF041492">
    <property type="entry name" value="MobF"/>
    <property type="match status" value="1"/>
</dbReference>
<gene>
    <name evidence="3" type="ORF">FRUB_04088</name>
</gene>
<evidence type="ECO:0000313" key="3">
    <source>
        <dbReference type="EMBL" id="OWK42010.1"/>
    </source>
</evidence>
<dbReference type="InterPro" id="IPR014059">
    <property type="entry name" value="TraI/TrwC_relax"/>
</dbReference>
<dbReference type="Pfam" id="PF13604">
    <property type="entry name" value="AAA_30"/>
    <property type="match status" value="1"/>
</dbReference>
<evidence type="ECO:0000256" key="1">
    <source>
        <dbReference type="SAM" id="MobiDB-lite"/>
    </source>
</evidence>
<dbReference type="SUPFAM" id="SSF55464">
    <property type="entry name" value="Origin of replication-binding domain, RBD-like"/>
    <property type="match status" value="1"/>
</dbReference>
<feature type="domain" description="AAA+ ATPase" evidence="2">
    <location>
        <begin position="567"/>
        <end position="680"/>
    </location>
</feature>
<dbReference type="AlphaFoldDB" id="A0A225DKK4"/>
<reference evidence="4" key="1">
    <citation type="submission" date="2017-06" db="EMBL/GenBank/DDBJ databases">
        <title>Genome analysis of Fimbriiglobus ruber SP5, the first member of the order Planctomycetales with confirmed chitinolytic capability.</title>
        <authorList>
            <person name="Ravin N.V."/>
            <person name="Rakitin A.L."/>
            <person name="Ivanova A.A."/>
            <person name="Beletsky A.V."/>
            <person name="Kulichevskaya I.S."/>
            <person name="Mardanov A.V."/>
            <person name="Dedysh S.N."/>
        </authorList>
    </citation>
    <scope>NUCLEOTIDE SEQUENCE [LARGE SCALE GENOMIC DNA]</scope>
    <source>
        <strain evidence="4">SP5</strain>
    </source>
</reference>
<proteinExistence type="predicted"/>
<dbReference type="InterPro" id="IPR003593">
    <property type="entry name" value="AAA+_ATPase"/>
</dbReference>
<dbReference type="EMBL" id="NIDE01000005">
    <property type="protein sequence ID" value="OWK42010.1"/>
    <property type="molecule type" value="Genomic_DNA"/>
</dbReference>
<sequence length="1025" mass="112874">MLSYRFVSCGRPAFDLRLLQNVLASAIPMLGISEIAKSGTTSDPAEVLTMLRINAIPNSASAKKYYSVADYMIEGQEQTAHWHGKGAALLGLEGTVAKEDFERLCDNLHPKSGLQLTAKHLENRRVGYDLTFSVSKSISILYALGQDDRLPNEFRGAVADTMAEIEREMSTRVRRKGADFDRKTGNLIWADFTHHTSRPINGTPDPQLHVHAVVFNATWDSEEKQWKAGQFGGIKADAPYFQAMFRTRLANRLQALGYEIRKTKDDFEVTGVPERTIKEFSRRTTLIEKTADLLGIKKPETKAKLGATTREPKKEGQTWDSLVKGWEDRITLRERHAIHETVAHKETLPELANAAALDWAMRHSFERSSVVPERDLVTTALKHGLGSVTPEGIYKELGSRKDLIRREVDGRTMVTTRGVLNEERKILEFAQKGRGRWKPLGKAEDRGVVTPVVLPHNAASSPFEQAVSTGSTLTPTSPAAHSQPMEGAGKIKELPADPDLVTNLSNGQEKGRPDESKRPSNPQKLDTAYGSTCNESDIVTLTLAEQPKKVDLTPSQLAAVRHAWYSRDPLILIRGAAGTGKTHMTKALLKGVDVPWVILAPSAEASRGVLRREGFENAETLAKFLLDEETQQKARNGLIVLDEASLAGAHDMARLIQVADSIHARVLLLGDRRQHKSVARGDVLTLLEDRAGLPVAEVSEIRRQGGEYREAVKLASQGRVSDAFEKLDRLGWVKQGGDIAGDYVSAIRDGKSVLVVSPTHAEGDQVTAVIRARLKQEGRLKGEEKTFDGLSPVHLTEAERSESANLEGRVAVFVRSAGTHKAGDRVGVDAGNRDELAQRAKSIAVYDRSSLALAIGDSVRITANGKDLSGNHRLNNGSTYTVDGFTDAGNIRLNNSWVISKDFGHLAPGYVVTSHASQGRTVDRVLIAQSAQSFRASGKEQFYVSISRGRERATVYTSDKASLYEAIQRDDQRMLASELVRAPRKGIKDKLKKRVAFLRELGSRVMDGVRSRGMEKRRDLTHELG</sequence>
<dbReference type="CDD" id="cd18809">
    <property type="entry name" value="SF1_C_RecD"/>
    <property type="match status" value="1"/>
</dbReference>
<evidence type="ECO:0000259" key="2">
    <source>
        <dbReference type="SMART" id="SM00382"/>
    </source>
</evidence>
<feature type="region of interest" description="Disordered" evidence="1">
    <location>
        <begin position="461"/>
        <end position="531"/>
    </location>
</feature>